<sequence>MERDPIVIVVHTDREAAEQRTTDELRRTEGSDCHTVSLPLGWRADYLSVAEECGLLIG</sequence>
<gene>
    <name evidence="1" type="ORF">FHR84_000310</name>
</gene>
<dbReference type="EMBL" id="JACBYW010000001">
    <property type="protein sequence ID" value="NYH76996.1"/>
    <property type="molecule type" value="Genomic_DNA"/>
</dbReference>
<name>A0A852Z014_9ACTN</name>
<dbReference type="RefSeq" id="WP_179533613.1">
    <property type="nucleotide sequence ID" value="NZ_JACBYW010000001.1"/>
</dbReference>
<reference evidence="1 2" key="1">
    <citation type="submission" date="2020-07" db="EMBL/GenBank/DDBJ databases">
        <title>Genomic Encyclopedia of Type Strains, Phase III (KMG-III): the genomes of soil and plant-associated and newly described type strains.</title>
        <authorList>
            <person name="Whitman W."/>
        </authorList>
    </citation>
    <scope>NUCLEOTIDE SEQUENCE [LARGE SCALE GENOMIC DNA]</scope>
    <source>
        <strain evidence="1 2">CECT 8576</strain>
    </source>
</reference>
<accession>A0A852Z014</accession>
<proteinExistence type="predicted"/>
<evidence type="ECO:0000313" key="1">
    <source>
        <dbReference type="EMBL" id="NYH76996.1"/>
    </source>
</evidence>
<organism evidence="1 2">
    <name type="scientific">Actinopolyspora biskrensis</name>
    <dbReference type="NCBI Taxonomy" id="1470178"/>
    <lineage>
        <taxon>Bacteria</taxon>
        <taxon>Bacillati</taxon>
        <taxon>Actinomycetota</taxon>
        <taxon>Actinomycetes</taxon>
        <taxon>Actinopolysporales</taxon>
        <taxon>Actinopolysporaceae</taxon>
        <taxon>Actinopolyspora</taxon>
    </lineage>
</organism>
<comment type="caution">
    <text evidence="1">The sequence shown here is derived from an EMBL/GenBank/DDBJ whole genome shotgun (WGS) entry which is preliminary data.</text>
</comment>
<dbReference type="AlphaFoldDB" id="A0A852Z014"/>
<keyword evidence="2" id="KW-1185">Reference proteome</keyword>
<protein>
    <submittedName>
        <fullName evidence="1">Uncharacterized protein</fullName>
    </submittedName>
</protein>
<dbReference type="Proteomes" id="UP000548304">
    <property type="component" value="Unassembled WGS sequence"/>
</dbReference>
<evidence type="ECO:0000313" key="2">
    <source>
        <dbReference type="Proteomes" id="UP000548304"/>
    </source>
</evidence>